<feature type="transmembrane region" description="Helical" evidence="9">
    <location>
        <begin position="44"/>
        <end position="66"/>
    </location>
</feature>
<dbReference type="GO" id="GO:0005922">
    <property type="term" value="C:connexin complex"/>
    <property type="evidence" value="ECO:0007669"/>
    <property type="project" value="InterPro"/>
</dbReference>
<protein>
    <recommendedName>
        <fullName evidence="14">Gap junction protein</fullName>
    </recommendedName>
</protein>
<dbReference type="PRINTS" id="PR00206">
    <property type="entry name" value="CONNEXIN"/>
</dbReference>
<evidence type="ECO:0008006" key="14">
    <source>
        <dbReference type="Google" id="ProtNLM"/>
    </source>
</evidence>
<evidence type="ECO:0000256" key="7">
    <source>
        <dbReference type="ARBA" id="ARBA00022989"/>
    </source>
</evidence>
<feature type="transmembrane region" description="Helical" evidence="9">
    <location>
        <begin position="158"/>
        <end position="182"/>
    </location>
</feature>
<evidence type="ECO:0000256" key="9">
    <source>
        <dbReference type="SAM" id="Phobius"/>
    </source>
</evidence>
<dbReference type="PANTHER" id="PTHR11984">
    <property type="entry name" value="CONNEXIN"/>
    <property type="match status" value="1"/>
</dbReference>
<dbReference type="PANTHER" id="PTHR11984:SF109">
    <property type="entry name" value="CONNEXIN 28.1-RELATED"/>
    <property type="match status" value="1"/>
</dbReference>
<keyword evidence="4 9" id="KW-0812">Transmembrane</keyword>
<feature type="transmembrane region" description="Helical" evidence="9">
    <location>
        <begin position="105"/>
        <end position="126"/>
    </location>
</feature>
<evidence type="ECO:0000256" key="3">
    <source>
        <dbReference type="ARBA" id="ARBA00022475"/>
    </source>
</evidence>
<keyword evidence="5" id="KW-0303">Gap junction</keyword>
<dbReference type="InterPro" id="IPR000500">
    <property type="entry name" value="Connexin"/>
</dbReference>
<evidence type="ECO:0000313" key="12">
    <source>
        <dbReference type="EMBL" id="KAG5277016.1"/>
    </source>
</evidence>
<evidence type="ECO:0000313" key="13">
    <source>
        <dbReference type="Proteomes" id="UP000823561"/>
    </source>
</evidence>
<keyword evidence="3" id="KW-1003">Cell membrane</keyword>
<dbReference type="InterPro" id="IPR019570">
    <property type="entry name" value="Connexin_CCC"/>
</dbReference>
<dbReference type="InterPro" id="IPR017990">
    <property type="entry name" value="Connexin_CS"/>
</dbReference>
<keyword evidence="8 9" id="KW-0472">Membrane</keyword>
<keyword evidence="7 9" id="KW-1133">Transmembrane helix</keyword>
<keyword evidence="13" id="KW-1185">Reference proteome</keyword>
<dbReference type="AlphaFoldDB" id="A0AAV6GVQ4"/>
<organism evidence="12 13">
    <name type="scientific">Alosa alosa</name>
    <name type="common">allis shad</name>
    <dbReference type="NCBI Taxonomy" id="278164"/>
    <lineage>
        <taxon>Eukaryota</taxon>
        <taxon>Metazoa</taxon>
        <taxon>Chordata</taxon>
        <taxon>Craniata</taxon>
        <taxon>Vertebrata</taxon>
        <taxon>Euteleostomi</taxon>
        <taxon>Actinopterygii</taxon>
        <taxon>Neopterygii</taxon>
        <taxon>Teleostei</taxon>
        <taxon>Clupei</taxon>
        <taxon>Clupeiformes</taxon>
        <taxon>Clupeoidei</taxon>
        <taxon>Clupeidae</taxon>
        <taxon>Alosa</taxon>
    </lineage>
</organism>
<gene>
    <name evidence="12" type="ORF">AALO_G00112520</name>
</gene>
<dbReference type="Gene3D" id="1.20.1440.80">
    <property type="entry name" value="Gap junction channel protein cysteine-rich domain"/>
    <property type="match status" value="1"/>
</dbReference>
<evidence type="ECO:0000256" key="8">
    <source>
        <dbReference type="ARBA" id="ARBA00023136"/>
    </source>
</evidence>
<dbReference type="Pfam" id="PF00029">
    <property type="entry name" value="Connexin"/>
    <property type="match status" value="1"/>
</dbReference>
<reference evidence="12" key="1">
    <citation type="submission" date="2020-10" db="EMBL/GenBank/DDBJ databases">
        <title>Chromosome-scale genome assembly of the Allis shad, Alosa alosa.</title>
        <authorList>
            <person name="Margot Z."/>
            <person name="Christophe K."/>
            <person name="Cabau C."/>
            <person name="Louis A."/>
            <person name="Berthelot C."/>
            <person name="Parey E."/>
            <person name="Roest Crollius H."/>
            <person name="Montfort J."/>
            <person name="Robinson-Rechavi M."/>
            <person name="Bucao C."/>
            <person name="Bouchez O."/>
            <person name="Gislard M."/>
            <person name="Lluch J."/>
            <person name="Milhes M."/>
            <person name="Lampietro C."/>
            <person name="Lopez Roques C."/>
            <person name="Donnadieu C."/>
            <person name="Braasch I."/>
            <person name="Desvignes T."/>
            <person name="Postlethwait J."/>
            <person name="Bobe J."/>
            <person name="Guiguen Y."/>
        </authorList>
    </citation>
    <scope>NUCLEOTIDE SEQUENCE</scope>
    <source>
        <strain evidence="12">M-15738</strain>
        <tissue evidence="12">Blood</tissue>
    </source>
</reference>
<accession>A0AAV6GVQ4</accession>
<dbReference type="SMART" id="SM01089">
    <property type="entry name" value="Connexin_CCC"/>
    <property type="match status" value="1"/>
</dbReference>
<sequence length="299" mass="33523">MVLGAGAEKVWDDEHSNLVCNTQQPGCEQVCYDWQFPISHIRFWVLQIIFVSTPTLMYLGHAMHIISKENKLRERIQRHEENVKSPKYTDDKGHVRIKGQLLGSYLTQLFFKILLEIGFIVGQYYLYGFVMVPMFSCSQSPCPFTVACYMSRPTEKTIFIIFMLAVACVSLVLSVVELFFLLCSRVRCGRGGGRHRHGLGATAPPHSGPPSWTPRMELDTVAQNQLNTLHGERQSLGGSLDGAKDDRLLGDVNVTDRPYVDLCNLIGTVQGSDQVQTFYHSDSAVCDLDCGKLSIRQNG</sequence>
<dbReference type="SMART" id="SM00037">
    <property type="entry name" value="CNX"/>
    <property type="match status" value="1"/>
</dbReference>
<keyword evidence="6" id="KW-0965">Cell junction</keyword>
<dbReference type="EMBL" id="JADWDJ010000008">
    <property type="protein sequence ID" value="KAG5277016.1"/>
    <property type="molecule type" value="Genomic_DNA"/>
</dbReference>
<feature type="domain" description="Connexin N-terminal" evidence="10">
    <location>
        <begin position="9"/>
        <end position="42"/>
    </location>
</feature>
<evidence type="ECO:0000256" key="1">
    <source>
        <dbReference type="ARBA" id="ARBA00004610"/>
    </source>
</evidence>
<evidence type="ECO:0000256" key="2">
    <source>
        <dbReference type="ARBA" id="ARBA00004651"/>
    </source>
</evidence>
<dbReference type="PROSITE" id="PS00407">
    <property type="entry name" value="CONNEXINS_1"/>
    <property type="match status" value="1"/>
</dbReference>
<comment type="subcellular location">
    <subcellularLocation>
        <location evidence="1">Cell junction</location>
        <location evidence="1">Gap junction</location>
    </subcellularLocation>
    <subcellularLocation>
        <location evidence="2">Cell membrane</location>
        <topology evidence="2">Multi-pass membrane protein</topology>
    </subcellularLocation>
</comment>
<dbReference type="Proteomes" id="UP000823561">
    <property type="component" value="Chromosome 8"/>
</dbReference>
<comment type="caution">
    <text evidence="12">The sequence shown here is derived from an EMBL/GenBank/DDBJ whole genome shotgun (WGS) entry which is preliminary data.</text>
</comment>
<dbReference type="InterPro" id="IPR038359">
    <property type="entry name" value="Connexin_N_sf"/>
</dbReference>
<dbReference type="GO" id="GO:0005243">
    <property type="term" value="F:gap junction channel activity"/>
    <property type="evidence" value="ECO:0007669"/>
    <property type="project" value="TreeGrafter"/>
</dbReference>
<evidence type="ECO:0000259" key="11">
    <source>
        <dbReference type="SMART" id="SM01089"/>
    </source>
</evidence>
<proteinExistence type="predicted"/>
<evidence type="ECO:0000256" key="6">
    <source>
        <dbReference type="ARBA" id="ARBA00022949"/>
    </source>
</evidence>
<evidence type="ECO:0000256" key="5">
    <source>
        <dbReference type="ARBA" id="ARBA00022868"/>
    </source>
</evidence>
<dbReference type="InterPro" id="IPR013092">
    <property type="entry name" value="Connexin_N"/>
</dbReference>
<name>A0AAV6GVQ4_9TELE</name>
<evidence type="ECO:0000259" key="10">
    <source>
        <dbReference type="SMART" id="SM00037"/>
    </source>
</evidence>
<feature type="domain" description="Connexin cysteine-rich" evidence="11">
    <location>
        <begin position="115"/>
        <end position="181"/>
    </location>
</feature>
<evidence type="ECO:0000256" key="4">
    <source>
        <dbReference type="ARBA" id="ARBA00022692"/>
    </source>
</evidence>
<dbReference type="GO" id="GO:0007267">
    <property type="term" value="P:cell-cell signaling"/>
    <property type="evidence" value="ECO:0007669"/>
    <property type="project" value="TreeGrafter"/>
</dbReference>